<evidence type="ECO:0000313" key="4">
    <source>
        <dbReference type="Proteomes" id="UP000434580"/>
    </source>
</evidence>
<organism evidence="3 4">
    <name type="scientific">BD1-7 clade bacterium</name>
    <dbReference type="NCBI Taxonomy" id="2029982"/>
    <lineage>
        <taxon>Bacteria</taxon>
        <taxon>Pseudomonadati</taxon>
        <taxon>Pseudomonadota</taxon>
        <taxon>Gammaproteobacteria</taxon>
        <taxon>Cellvibrionales</taxon>
        <taxon>Spongiibacteraceae</taxon>
        <taxon>BD1-7 clade</taxon>
    </lineage>
</organism>
<dbReference type="InterPro" id="IPR038706">
    <property type="entry name" value="Type_VI_SciN-like_sf"/>
</dbReference>
<name>A0A5S9Q7W5_9GAMM</name>
<dbReference type="Proteomes" id="UP000441399">
    <property type="component" value="Unassembled WGS sequence"/>
</dbReference>
<dbReference type="EMBL" id="CACSII010000017">
    <property type="protein sequence ID" value="CAA0114065.1"/>
    <property type="molecule type" value="Genomic_DNA"/>
</dbReference>
<sequence>MRLISVVILSLLIGACSSAPKQYMLTINIHAAKNINPNLQGKPSPLEIRVYELSDDLAFTQNTFITLFESDQEALKDTLLLKRVFIGVEPGSKRTHKLPLAAKTHYLGILGGFADYQQASNKKTTAITVKDNVIVDIFIDGTSITTRKQD</sequence>
<dbReference type="Gene3D" id="2.60.40.4150">
    <property type="entry name" value="Type VI secretion system, lipoprotein SciN"/>
    <property type="match status" value="1"/>
</dbReference>
<evidence type="ECO:0000313" key="2">
    <source>
        <dbReference type="EMBL" id="CAA0084123.1"/>
    </source>
</evidence>
<gene>
    <name evidence="3" type="ORF">DPBNPPHM_01782</name>
    <name evidence="2" type="ORF">OPDIPICF_00626</name>
</gene>
<proteinExistence type="predicted"/>
<evidence type="ECO:0000313" key="3">
    <source>
        <dbReference type="EMBL" id="CAA0114065.1"/>
    </source>
</evidence>
<evidence type="ECO:0000256" key="1">
    <source>
        <dbReference type="SAM" id="SignalP"/>
    </source>
</evidence>
<dbReference type="InterPro" id="IPR017734">
    <property type="entry name" value="T6SS_SciN"/>
</dbReference>
<dbReference type="PANTHER" id="PTHR37625">
    <property type="entry name" value="OUTER MEMBRANE LIPOPROTEIN-RELATED"/>
    <property type="match status" value="1"/>
</dbReference>
<protein>
    <recommendedName>
        <fullName evidence="6">Type VI secretion system lipoprotein TssJ</fullName>
    </recommendedName>
</protein>
<feature type="chain" id="PRO_5036150559" description="Type VI secretion system lipoprotein TssJ" evidence="1">
    <location>
        <begin position="22"/>
        <end position="150"/>
    </location>
</feature>
<feature type="signal peptide" evidence="1">
    <location>
        <begin position="1"/>
        <end position="21"/>
    </location>
</feature>
<accession>A0A5S9Q7W5</accession>
<dbReference type="Proteomes" id="UP000434580">
    <property type="component" value="Unassembled WGS sequence"/>
</dbReference>
<dbReference type="AlphaFoldDB" id="A0A5S9Q7W5"/>
<keyword evidence="1" id="KW-0732">Signal</keyword>
<evidence type="ECO:0000313" key="5">
    <source>
        <dbReference type="Proteomes" id="UP000441399"/>
    </source>
</evidence>
<dbReference type="EMBL" id="CACSIO010000001">
    <property type="protein sequence ID" value="CAA0084123.1"/>
    <property type="molecule type" value="Genomic_DNA"/>
</dbReference>
<dbReference type="NCBIfam" id="TIGR03352">
    <property type="entry name" value="VI_chp_3"/>
    <property type="match status" value="1"/>
</dbReference>
<dbReference type="OrthoDB" id="5471061at2"/>
<evidence type="ECO:0008006" key="6">
    <source>
        <dbReference type="Google" id="ProtNLM"/>
    </source>
</evidence>
<dbReference type="PROSITE" id="PS51257">
    <property type="entry name" value="PROKAR_LIPOPROTEIN"/>
    <property type="match status" value="1"/>
</dbReference>
<dbReference type="Pfam" id="PF12790">
    <property type="entry name" value="T6SS-SciN"/>
    <property type="match status" value="1"/>
</dbReference>
<reference evidence="4 5" key="1">
    <citation type="submission" date="2019-11" db="EMBL/GenBank/DDBJ databases">
        <authorList>
            <person name="Holert J."/>
        </authorList>
    </citation>
    <scope>NUCLEOTIDE SEQUENCE [LARGE SCALE GENOMIC DNA]</scope>
    <source>
        <strain evidence="3">BC5_2</strain>
        <strain evidence="2">SB11_3</strain>
    </source>
</reference>
<keyword evidence="5" id="KW-1185">Reference proteome</keyword>
<dbReference type="PANTHER" id="PTHR37625:SF4">
    <property type="entry name" value="OUTER MEMBRANE LIPOPROTEIN"/>
    <property type="match status" value="1"/>
</dbReference>